<protein>
    <submittedName>
        <fullName evidence="1">Uncharacterized protein</fullName>
    </submittedName>
</protein>
<dbReference type="HOGENOM" id="CLU_909482_0_0_1"/>
<accession>G4T4W9</accession>
<sequence>METSDISRTTAQQSTLLSLPTELLVPIICDILANFLHAAILQPSNMKLWNGLHTLRLVSKRIKSTSDACWTKSVGPPSGDGSSFWKQEIAVSRGVVHLWSRSPQMPIPSDCTMPLMAAYRAYVLGILIDHKLLRLIAQDDTPSEKQRLKATFWFNIGLAAAQKVVPREMGAVIIANLRDQVWQSHIDSMKKEVEDLTGWLKLEPQTTFDDTRSLVKLEPHMMRLLNTFKSTPDFLRHLGRVPLLSLRDAIMSLFTQEDDNSAASETARNRISSIMESIWEQWNDSQRAATMHSRVMQRTVVYANLR</sequence>
<organism evidence="1 2">
    <name type="scientific">Serendipita indica (strain DSM 11827)</name>
    <name type="common">Root endophyte fungus</name>
    <name type="synonym">Piriformospora indica</name>
    <dbReference type="NCBI Taxonomy" id="1109443"/>
    <lineage>
        <taxon>Eukaryota</taxon>
        <taxon>Fungi</taxon>
        <taxon>Dikarya</taxon>
        <taxon>Basidiomycota</taxon>
        <taxon>Agaricomycotina</taxon>
        <taxon>Agaricomycetes</taxon>
        <taxon>Sebacinales</taxon>
        <taxon>Serendipitaceae</taxon>
        <taxon>Serendipita</taxon>
    </lineage>
</organism>
<reference evidence="1 2" key="1">
    <citation type="journal article" date="2011" name="PLoS Pathog.">
        <title>Endophytic Life Strategies Decoded by Genome and Transcriptome Analyses of the Mutualistic Root Symbiont Piriformospora indica.</title>
        <authorList>
            <person name="Zuccaro A."/>
            <person name="Lahrmann U."/>
            <person name="Guldener U."/>
            <person name="Langen G."/>
            <person name="Pfiffi S."/>
            <person name="Biedenkopf D."/>
            <person name="Wong P."/>
            <person name="Samans B."/>
            <person name="Grimm C."/>
            <person name="Basiewicz M."/>
            <person name="Murat C."/>
            <person name="Martin F."/>
            <person name="Kogel K.H."/>
        </authorList>
    </citation>
    <scope>NUCLEOTIDE SEQUENCE [LARGE SCALE GENOMIC DNA]</scope>
    <source>
        <strain evidence="1 2">DSM 11827</strain>
    </source>
</reference>
<comment type="caution">
    <text evidence="1">The sequence shown here is derived from an EMBL/GenBank/DDBJ whole genome shotgun (WGS) entry which is preliminary data.</text>
</comment>
<proteinExistence type="predicted"/>
<keyword evidence="2" id="KW-1185">Reference proteome</keyword>
<evidence type="ECO:0000313" key="2">
    <source>
        <dbReference type="Proteomes" id="UP000007148"/>
    </source>
</evidence>
<evidence type="ECO:0000313" key="1">
    <source>
        <dbReference type="EMBL" id="CCA66385.1"/>
    </source>
</evidence>
<dbReference type="AlphaFoldDB" id="G4T4W9"/>
<dbReference type="Proteomes" id="UP000007148">
    <property type="component" value="Unassembled WGS sequence"/>
</dbReference>
<name>G4T4W9_SERID</name>
<dbReference type="EMBL" id="CAFZ01000001">
    <property type="protein sequence ID" value="CCA66385.1"/>
    <property type="molecule type" value="Genomic_DNA"/>
</dbReference>
<dbReference type="InParanoid" id="G4T4W9"/>
<gene>
    <name evidence="1" type="ORF">PIIN_00071</name>
</gene>